<dbReference type="Proteomes" id="UP000030151">
    <property type="component" value="Unassembled WGS sequence"/>
</dbReference>
<name>A0A014MX51_9HYPO</name>
<dbReference type="PROSITE" id="PS00463">
    <property type="entry name" value="ZN2_CY6_FUNGAL_1"/>
    <property type="match status" value="1"/>
</dbReference>
<dbReference type="AlphaFoldDB" id="A0A014MX51"/>
<feature type="region of interest" description="Disordered" evidence="2">
    <location>
        <begin position="197"/>
        <end position="258"/>
    </location>
</feature>
<keyword evidence="1" id="KW-0539">Nucleus</keyword>
<sequence length="446" mass="48992">MRSTSTSDCDVAQGRPSKRLRLACDACHKAKVRCSGGNPCEKCQNSFCQYSCMAKLGKPKGSRNKRTLEKMAHASCTSGPSARNNPQRVAASRCSSVAPWANSVSTSSTFASEPSELQLQQHPAWIDIDPCLDFSPQTEPFTGTVTLQSGFSSSTSSSSQSAMKGLGLRNDARPSELNWVGTAMDGNNSVLSVEEQFPTDPYENSTEADWEGPIADTGTGRLPPVELIYGNPDHPRPEAGHEPKSSSQRKSQAAEEGRRNGQNCTFNCFKRLASHLGDLNTMERQPNMICLDVTLSHADMVIGCAHKVFGCYSCRLDTKVLLMLMTALQTVLNWVRVEYTSSQQGDAPCNLPEILFGSWKVPSEDGHHIKRLLTRRILATCESAIKVLRFRLDEIALDTSRGNLTYQLLDVESLQNTLQRLASSLKQLMEVIKEPSHERDVNAMTA</sequence>
<gene>
    <name evidence="4" type="ORF">X797_010960</name>
</gene>
<dbReference type="Gene3D" id="4.10.240.10">
    <property type="entry name" value="Zn(2)-C6 fungal-type DNA-binding domain"/>
    <property type="match status" value="1"/>
</dbReference>
<dbReference type="SMART" id="SM00066">
    <property type="entry name" value="GAL4"/>
    <property type="match status" value="1"/>
</dbReference>
<dbReference type="CDD" id="cd00067">
    <property type="entry name" value="GAL4"/>
    <property type="match status" value="1"/>
</dbReference>
<dbReference type="InterPro" id="IPR001138">
    <property type="entry name" value="Zn2Cys6_DnaBD"/>
</dbReference>
<evidence type="ECO:0000256" key="2">
    <source>
        <dbReference type="SAM" id="MobiDB-lite"/>
    </source>
</evidence>
<evidence type="ECO:0000259" key="3">
    <source>
        <dbReference type="PROSITE" id="PS50048"/>
    </source>
</evidence>
<feature type="domain" description="Zn(2)-C6 fungal-type" evidence="3">
    <location>
        <begin position="23"/>
        <end position="54"/>
    </location>
</feature>
<dbReference type="GO" id="GO:0000981">
    <property type="term" value="F:DNA-binding transcription factor activity, RNA polymerase II-specific"/>
    <property type="evidence" value="ECO:0007669"/>
    <property type="project" value="InterPro"/>
</dbReference>
<proteinExistence type="predicted"/>
<feature type="compositionally biased region" description="Basic and acidic residues" evidence="2">
    <location>
        <begin position="233"/>
        <end position="244"/>
    </location>
</feature>
<evidence type="ECO:0000313" key="4">
    <source>
        <dbReference type="EMBL" id="EXU95955.1"/>
    </source>
</evidence>
<dbReference type="HOGENOM" id="CLU_595902_0_0_1"/>
<accession>A0A014MX51</accession>
<dbReference type="InterPro" id="IPR036864">
    <property type="entry name" value="Zn2-C6_fun-type_DNA-bd_sf"/>
</dbReference>
<evidence type="ECO:0000313" key="5">
    <source>
        <dbReference type="Proteomes" id="UP000030151"/>
    </source>
</evidence>
<reference evidence="4 5" key="1">
    <citation type="submission" date="2014-02" db="EMBL/GenBank/DDBJ databases">
        <title>The genome sequence of the entomopathogenic fungus Metarhizium robertsii ARSEF 2575.</title>
        <authorList>
            <person name="Giuliano Garisto Donzelli B."/>
            <person name="Roe B.A."/>
            <person name="Macmil S.L."/>
            <person name="Krasnoff S.B."/>
            <person name="Gibson D.M."/>
        </authorList>
    </citation>
    <scope>NUCLEOTIDE SEQUENCE [LARGE SCALE GENOMIC DNA]</scope>
    <source>
        <strain evidence="4 5">ARSEF 2575</strain>
    </source>
</reference>
<dbReference type="OrthoDB" id="5151018at2759"/>
<dbReference type="Pfam" id="PF00172">
    <property type="entry name" value="Zn_clus"/>
    <property type="match status" value="1"/>
</dbReference>
<dbReference type="EMBL" id="JELW01000059">
    <property type="protein sequence ID" value="EXU95955.1"/>
    <property type="molecule type" value="Genomic_DNA"/>
</dbReference>
<evidence type="ECO:0000256" key="1">
    <source>
        <dbReference type="ARBA" id="ARBA00023242"/>
    </source>
</evidence>
<organism evidence="4 5">
    <name type="scientific">Metarhizium robertsii</name>
    <dbReference type="NCBI Taxonomy" id="568076"/>
    <lineage>
        <taxon>Eukaryota</taxon>
        <taxon>Fungi</taxon>
        <taxon>Dikarya</taxon>
        <taxon>Ascomycota</taxon>
        <taxon>Pezizomycotina</taxon>
        <taxon>Sordariomycetes</taxon>
        <taxon>Hypocreomycetidae</taxon>
        <taxon>Hypocreales</taxon>
        <taxon>Clavicipitaceae</taxon>
        <taxon>Metarhizium</taxon>
    </lineage>
</organism>
<comment type="caution">
    <text evidence="4">The sequence shown here is derived from an EMBL/GenBank/DDBJ whole genome shotgun (WGS) entry which is preliminary data.</text>
</comment>
<dbReference type="GO" id="GO:0008270">
    <property type="term" value="F:zinc ion binding"/>
    <property type="evidence" value="ECO:0007669"/>
    <property type="project" value="InterPro"/>
</dbReference>
<protein>
    <submittedName>
        <fullName evidence="4">Zn(2)-Cys(6) zinc finger domain protein</fullName>
    </submittedName>
</protein>
<dbReference type="SUPFAM" id="SSF57701">
    <property type="entry name" value="Zn2/Cys6 DNA-binding domain"/>
    <property type="match status" value="1"/>
</dbReference>
<dbReference type="PROSITE" id="PS50048">
    <property type="entry name" value="ZN2_CY6_FUNGAL_2"/>
    <property type="match status" value="1"/>
</dbReference>